<feature type="compositionally biased region" description="Basic and acidic residues" evidence="9">
    <location>
        <begin position="2009"/>
        <end position="2022"/>
    </location>
</feature>
<accession>A0A4U0X0D3</accession>
<dbReference type="PROSITE" id="PS51198">
    <property type="entry name" value="UVRD_HELICASE_ATP_BIND"/>
    <property type="match status" value="1"/>
</dbReference>
<dbReference type="FunFam" id="3.40.50.300:FF:000326">
    <property type="entry name" value="P-loop containing nucleoside triphosphate hydrolase"/>
    <property type="match status" value="1"/>
</dbReference>
<evidence type="ECO:0000313" key="12">
    <source>
        <dbReference type="Proteomes" id="UP000308768"/>
    </source>
</evidence>
<protein>
    <recommendedName>
        <fullName evidence="10">UvrD-like helicase ATP-binding domain-containing protein</fullName>
    </recommendedName>
</protein>
<evidence type="ECO:0000256" key="3">
    <source>
        <dbReference type="ARBA" id="ARBA00022741"/>
    </source>
</evidence>
<dbReference type="InterPro" id="IPR027417">
    <property type="entry name" value="P-loop_NTPase"/>
</dbReference>
<dbReference type="CDD" id="cd18042">
    <property type="entry name" value="DEXXQc_SETX"/>
    <property type="match status" value="1"/>
</dbReference>
<dbReference type="GO" id="GO:0005694">
    <property type="term" value="C:chromosome"/>
    <property type="evidence" value="ECO:0007669"/>
    <property type="project" value="UniProtKB-ARBA"/>
</dbReference>
<dbReference type="Pfam" id="PF13087">
    <property type="entry name" value="AAA_12"/>
    <property type="match status" value="1"/>
</dbReference>
<evidence type="ECO:0000256" key="9">
    <source>
        <dbReference type="SAM" id="MobiDB-lite"/>
    </source>
</evidence>
<dbReference type="GO" id="GO:0004386">
    <property type="term" value="F:helicase activity"/>
    <property type="evidence" value="ECO:0007669"/>
    <property type="project" value="UniProtKB-UniRule"/>
</dbReference>
<keyword evidence="4 8" id="KW-0378">Hydrolase</keyword>
<keyword evidence="6 8" id="KW-0067">ATP-binding</keyword>
<dbReference type="CDD" id="cd18808">
    <property type="entry name" value="SF1_C_Upf1"/>
    <property type="match status" value="1"/>
</dbReference>
<evidence type="ECO:0000259" key="10">
    <source>
        <dbReference type="PROSITE" id="PS51198"/>
    </source>
</evidence>
<feature type="binding site" evidence="8">
    <location>
        <begin position="1339"/>
        <end position="1346"/>
    </location>
    <ligand>
        <name>ATP</name>
        <dbReference type="ChEBI" id="CHEBI:30616"/>
    </ligand>
</feature>
<dbReference type="OrthoDB" id="6513042at2759"/>
<evidence type="ECO:0000256" key="1">
    <source>
        <dbReference type="ARBA" id="ARBA00004123"/>
    </source>
</evidence>
<feature type="region of interest" description="Disordered" evidence="9">
    <location>
        <begin position="947"/>
        <end position="985"/>
    </location>
</feature>
<dbReference type="FunFam" id="3.40.50.300:FF:001152">
    <property type="entry name" value="tRNA-splicing endonuclease, putative"/>
    <property type="match status" value="1"/>
</dbReference>
<comment type="similarity">
    <text evidence="2">Belongs to the DNA2/NAM7 helicase family.</text>
</comment>
<comment type="subcellular location">
    <subcellularLocation>
        <location evidence="1">Nucleus</location>
    </subcellularLocation>
</comment>
<feature type="domain" description="UvrD-like helicase ATP-binding" evidence="10">
    <location>
        <begin position="1318"/>
        <end position="1645"/>
    </location>
</feature>
<evidence type="ECO:0000256" key="5">
    <source>
        <dbReference type="ARBA" id="ARBA00022806"/>
    </source>
</evidence>
<dbReference type="InterPro" id="IPR014016">
    <property type="entry name" value="UvrD-like_ATP-bd"/>
</dbReference>
<proteinExistence type="inferred from homology"/>
<keyword evidence="3 8" id="KW-0547">Nucleotide-binding</keyword>
<dbReference type="EMBL" id="NAJN01000710">
    <property type="protein sequence ID" value="TKA69642.1"/>
    <property type="molecule type" value="Genomic_DNA"/>
</dbReference>
<feature type="compositionally biased region" description="Acidic residues" evidence="9">
    <location>
        <begin position="1039"/>
        <end position="1050"/>
    </location>
</feature>
<keyword evidence="12" id="KW-1185">Reference proteome</keyword>
<evidence type="ECO:0000256" key="7">
    <source>
        <dbReference type="ARBA" id="ARBA00023242"/>
    </source>
</evidence>
<feature type="compositionally biased region" description="Basic and acidic residues" evidence="9">
    <location>
        <begin position="966"/>
        <end position="985"/>
    </location>
</feature>
<dbReference type="InterPro" id="IPR056474">
    <property type="entry name" value="SEN1_barrel"/>
</dbReference>
<evidence type="ECO:0000256" key="6">
    <source>
        <dbReference type="ARBA" id="ARBA00022840"/>
    </source>
</evidence>
<dbReference type="Pfam" id="PF13086">
    <property type="entry name" value="AAA_11"/>
    <property type="match status" value="1"/>
</dbReference>
<dbReference type="GO" id="GO:0016787">
    <property type="term" value="F:hydrolase activity"/>
    <property type="evidence" value="ECO:0007669"/>
    <property type="project" value="UniProtKB-UniRule"/>
</dbReference>
<feature type="compositionally biased region" description="Polar residues" evidence="9">
    <location>
        <begin position="1992"/>
        <end position="2008"/>
    </location>
</feature>
<name>A0A4U0X0D3_9PEZI</name>
<dbReference type="Pfam" id="PF12726">
    <property type="entry name" value="SEN1_N"/>
    <property type="match status" value="1"/>
</dbReference>
<evidence type="ECO:0000256" key="4">
    <source>
        <dbReference type="ARBA" id="ARBA00022801"/>
    </source>
</evidence>
<dbReference type="Gene3D" id="3.40.50.300">
    <property type="entry name" value="P-loop containing nucleotide triphosphate hydrolases"/>
    <property type="match status" value="2"/>
</dbReference>
<keyword evidence="7" id="KW-0539">Nucleus</keyword>
<dbReference type="PANTHER" id="PTHR10887">
    <property type="entry name" value="DNA2/NAM7 HELICASE FAMILY"/>
    <property type="match status" value="1"/>
</dbReference>
<dbReference type="InterPro" id="IPR041679">
    <property type="entry name" value="DNA2/NAM7-like_C"/>
</dbReference>
<feature type="region of interest" description="Disordered" evidence="9">
    <location>
        <begin position="1029"/>
        <end position="1050"/>
    </location>
</feature>
<dbReference type="STRING" id="331657.A0A4U0X0D3"/>
<dbReference type="Pfam" id="PF23576">
    <property type="entry name" value="SEN1_barrel"/>
    <property type="match status" value="1"/>
</dbReference>
<dbReference type="Proteomes" id="UP000308768">
    <property type="component" value="Unassembled WGS sequence"/>
</dbReference>
<dbReference type="InterPro" id="IPR041677">
    <property type="entry name" value="DNA2/NAM7_AAA_11"/>
</dbReference>
<dbReference type="GO" id="GO:0006369">
    <property type="term" value="P:termination of RNA polymerase II transcription"/>
    <property type="evidence" value="ECO:0007669"/>
    <property type="project" value="TreeGrafter"/>
</dbReference>
<dbReference type="PANTHER" id="PTHR10887:SF495">
    <property type="entry name" value="HELICASE SENATAXIN ISOFORM X1-RELATED"/>
    <property type="match status" value="1"/>
</dbReference>
<evidence type="ECO:0000256" key="8">
    <source>
        <dbReference type="PROSITE-ProRule" id="PRU00560"/>
    </source>
</evidence>
<dbReference type="SUPFAM" id="SSF48371">
    <property type="entry name" value="ARM repeat"/>
    <property type="match status" value="1"/>
</dbReference>
<dbReference type="GO" id="GO:0001147">
    <property type="term" value="F:transcription termination site sequence-specific DNA binding"/>
    <property type="evidence" value="ECO:0007669"/>
    <property type="project" value="TreeGrafter"/>
</dbReference>
<reference evidence="11 12" key="1">
    <citation type="submission" date="2017-03" db="EMBL/GenBank/DDBJ databases">
        <title>Genomes of endolithic fungi from Antarctica.</title>
        <authorList>
            <person name="Coleine C."/>
            <person name="Masonjones S."/>
            <person name="Stajich J.E."/>
        </authorList>
    </citation>
    <scope>NUCLEOTIDE SEQUENCE [LARGE SCALE GENOMIC DNA]</scope>
    <source>
        <strain evidence="11 12">CCFEE 5187</strain>
    </source>
</reference>
<dbReference type="GO" id="GO:0016604">
    <property type="term" value="C:nuclear body"/>
    <property type="evidence" value="ECO:0007669"/>
    <property type="project" value="TreeGrafter"/>
</dbReference>
<keyword evidence="5 8" id="KW-0347">Helicase</keyword>
<dbReference type="SUPFAM" id="SSF52540">
    <property type="entry name" value="P-loop containing nucleoside triphosphate hydrolases"/>
    <property type="match status" value="1"/>
</dbReference>
<feature type="region of interest" description="Disordered" evidence="9">
    <location>
        <begin position="1859"/>
        <end position="2070"/>
    </location>
</feature>
<dbReference type="InterPro" id="IPR016024">
    <property type="entry name" value="ARM-type_fold"/>
</dbReference>
<sequence>MAEVVASIEELKLLPDEVHWFCPRVGPTDQTCYFDEDLAGKSISPNDPDKASRDRGVAEAKVRKAFVLDALRILAFDGHDAAPYQAWLKEQLDRKMALCDVCVREYHRGRRDLKHSLEEQYDEEAVSQFLEKLDSMNLQRITQGLDHAAQSLNKVGPEERGISALDETGLFAIFESLNCNEVLSNEDLLRQHFDEPFRLVQTRRPLKLGNYTPAMAIFLFGPSEERSTWALITWAKFKRNLTSAEFEWTVRDTLSEMMKRVHISSLDLELLPRFWLAVRAIVGKLDQDLITHSVRAMDIDICRLALDHLQLDFPGFFDLLGTLQLLLEKAPNDFWDAMGTISPATVIEQVFASPSMQHLLSGGKQDSSEGQMREDALDWTHPLLASVKANNQTSACRALLNQLMVRMQADKYSREVRSYCWKAGLKTLVQTLSNLMPGNSTTAFVGAAIVSDILEVVGQHVQRILPDTEVSSHSQSVSEISMLSLEVVRLALALDCRSLAVDRETLAHGKAVQHESSMSSLVIWKAVVKAVGTRSICLASKALVGIRGLPSLEKLTMELGSHLAKDTEHFNNTLDRISRYACDIFERLSDFNPDNLDQLFEVRESASVIVAALFSPNPELRQGALELLKVVSSQNGRQEAIAHILTAFYANTLCSFSSAVRQIAQRRVFGPNSNMLKLCTDLLESLCNSQDGVLRSRTLSPEDAQVTEDFWQSLWQALNVIFEQMEFWSNVGYHKDKDSMKDFCRDTMQFADKAFDQYSIIASSLQGSDASRAEKASGSSRRLLQYPTATMNGIFKWLRLRDEYLVDKSVTLVSKMLGRLQEAGIKVAESSLKYLESIITHNVKTNLSPNHAAELQRAWELQTGHAIAVPTPASKQVSGSRKQGSISTWATSGVKPQATQAKKKEVIDLDDWHSAARQRKTADEDIQEEMIKLISDTSSTAERFKAQRAARDSGRLAVANKAPQKHVVDPLDFRRKREAEREAKKKRDALAIAQAKKNLPLRGVAAQTAEAGSGLAGIGVAGKDHAVKGSGMMVSSGESSDDDDDDSEDELDRELFGGKITTKKLPKTLDTSGTVGLKSEERAPVKLRRQIRSAKDMRARLAPDLSPLHKEILSWDFFHEGDYPPNSRQEMYNVVSNKFRTPVDYQNTFRPLLTLEAWQGFVKSREENSFRPYEVKVVNRSSVDAFIEVSSTMSHADNKEVSISEGDIILLSRAVKPTSAPTEPHCLARVYRITRKKNWLEVLYRITPGNSLVPSLIPNAALHGTKIQSITPLEREYGALLGLQYYDLCEEIIKARPSPLLNYTDKQLEPFIGNYNVNKAQAKAVKSAIDNDAFTLIQGPPGSGKTKTIVAIVGALLSNSLRDRGTVIERPKSTNGMNGTYDRAHQPTPPKKLLICAPSNAAVDELVMRFKEGVKTTAGHHHKISVVRLGRSDAMNANVMDVTLDELVNKVLNKGSETGPNAREETQKIMKEHQAISEKLRLMRDKLDAGEAKGKEAVDLKEEFDAIRRRKAQLGTAIDAARDNENVASRQADLNRKRAQQSVLDDAHVICATLSGSGHDMFQNLNIEFETVVVDEAAQCVEMSALIPLKYGCAKCILVGDPKQLPPTVFSKEAARFQYEQSLFVRMQANHPDDVHLLDTQYRMHPEISVFPSRTFYDGRLLDGGDMAALRKRPWHTSTLLSPYRFFDVQGQHQAAPKGHSLINLAEIDVAMHLFERLTKDFKTYDFTNKIGVITPYKSQLRELKDRFSRRFGQGIFETVEFNTTDAFQGRESEIIIFSCVRASPAGGIGFLQDIRRMNVGLTRAKSSLWVLGNSQSLVRGEFWRKLVEDAQARSRYTTGDLIGALQKASSVSLLATAKNGGNGKVPPPGPANASRRPSVPNVATNGIKQETTRAPPRRPDRVPRRPSASDAILSGNKVKSERNPPAPSSTAMEGVKRKLEDILPKKDSRATMKQERPAEVVPQKRCYSSDEDVEMKDAPSPAEAMLEGEDTASNVSKIKSIKGTTNDKSLKAKIEPVDKKPSILLAGVPPMPASRAGGAPTPAPLRPPKRRRPTADPFMPKQPHRPKPT</sequence>
<feature type="region of interest" description="Disordered" evidence="9">
    <location>
        <begin position="1369"/>
        <end position="1391"/>
    </location>
</feature>
<organism evidence="11 12">
    <name type="scientific">Cryomyces minteri</name>
    <dbReference type="NCBI Taxonomy" id="331657"/>
    <lineage>
        <taxon>Eukaryota</taxon>
        <taxon>Fungi</taxon>
        <taxon>Dikarya</taxon>
        <taxon>Ascomycota</taxon>
        <taxon>Pezizomycotina</taxon>
        <taxon>Dothideomycetes</taxon>
        <taxon>Dothideomycetes incertae sedis</taxon>
        <taxon>Cryomyces</taxon>
    </lineage>
</organism>
<dbReference type="InterPro" id="IPR024481">
    <property type="entry name" value="Helicase_Sen1_N"/>
</dbReference>
<dbReference type="InterPro" id="IPR047187">
    <property type="entry name" value="SF1_C_Upf1"/>
</dbReference>
<evidence type="ECO:0000256" key="2">
    <source>
        <dbReference type="ARBA" id="ARBA00007913"/>
    </source>
</evidence>
<gene>
    <name evidence="11" type="ORF">B0A49_07194</name>
</gene>
<evidence type="ECO:0000313" key="11">
    <source>
        <dbReference type="EMBL" id="TKA69642.1"/>
    </source>
</evidence>
<dbReference type="GO" id="GO:0005524">
    <property type="term" value="F:ATP binding"/>
    <property type="evidence" value="ECO:0007669"/>
    <property type="project" value="UniProtKB-UniRule"/>
</dbReference>
<comment type="caution">
    <text evidence="11">The sequence shown here is derived from an EMBL/GenBank/DDBJ whole genome shotgun (WGS) entry which is preliminary data.</text>
</comment>
<dbReference type="InterPro" id="IPR045055">
    <property type="entry name" value="DNA2/NAM7-like"/>
</dbReference>
<feature type="compositionally biased region" description="Basic and acidic residues" evidence="9">
    <location>
        <begin position="1935"/>
        <end position="1959"/>
    </location>
</feature>